<proteinExistence type="predicted"/>
<comment type="caution">
    <text evidence="1">The sequence shown here is derived from an EMBL/GenBank/DDBJ whole genome shotgun (WGS) entry which is preliminary data.</text>
</comment>
<gene>
    <name evidence="1" type="ORF">CEXT_387381</name>
</gene>
<reference evidence="1 2" key="1">
    <citation type="submission" date="2021-06" db="EMBL/GenBank/DDBJ databases">
        <title>Caerostris extrusa draft genome.</title>
        <authorList>
            <person name="Kono N."/>
            <person name="Arakawa K."/>
        </authorList>
    </citation>
    <scope>NUCLEOTIDE SEQUENCE [LARGE SCALE GENOMIC DNA]</scope>
</reference>
<dbReference type="EMBL" id="BPLR01001358">
    <property type="protein sequence ID" value="GIZ01852.1"/>
    <property type="molecule type" value="Genomic_DNA"/>
</dbReference>
<sequence>MSVLRNSKLSYAVITYVLNPRDFIQVACYRIYDLRILLKKKIIKNWSFYRLWHQISKIYAANLVKASPLKIVGKGNLWQKEKFLPYFNYVVHPYDECTREREGSDFLETNPELIARLEKPVTHFGP</sequence>
<name>A0AAV4Y6U6_CAEEX</name>
<keyword evidence="2" id="KW-1185">Reference proteome</keyword>
<evidence type="ECO:0000313" key="2">
    <source>
        <dbReference type="Proteomes" id="UP001054945"/>
    </source>
</evidence>
<dbReference type="AlphaFoldDB" id="A0AAV4Y6U6"/>
<organism evidence="1 2">
    <name type="scientific">Caerostris extrusa</name>
    <name type="common">Bark spider</name>
    <name type="synonym">Caerostris bankana</name>
    <dbReference type="NCBI Taxonomy" id="172846"/>
    <lineage>
        <taxon>Eukaryota</taxon>
        <taxon>Metazoa</taxon>
        <taxon>Ecdysozoa</taxon>
        <taxon>Arthropoda</taxon>
        <taxon>Chelicerata</taxon>
        <taxon>Arachnida</taxon>
        <taxon>Araneae</taxon>
        <taxon>Araneomorphae</taxon>
        <taxon>Entelegynae</taxon>
        <taxon>Araneoidea</taxon>
        <taxon>Araneidae</taxon>
        <taxon>Caerostris</taxon>
    </lineage>
</organism>
<dbReference type="Proteomes" id="UP001054945">
    <property type="component" value="Unassembled WGS sequence"/>
</dbReference>
<accession>A0AAV4Y6U6</accession>
<protein>
    <submittedName>
        <fullName evidence="1">Uncharacterized protein</fullName>
    </submittedName>
</protein>
<evidence type="ECO:0000313" key="1">
    <source>
        <dbReference type="EMBL" id="GIZ01852.1"/>
    </source>
</evidence>